<dbReference type="InterPro" id="IPR016197">
    <property type="entry name" value="Chromo-like_dom_sf"/>
</dbReference>
<evidence type="ECO:0000256" key="6">
    <source>
        <dbReference type="SAM" id="MobiDB-lite"/>
    </source>
</evidence>
<feature type="region of interest" description="Disordered" evidence="6">
    <location>
        <begin position="500"/>
        <end position="573"/>
    </location>
</feature>
<dbReference type="EMBL" id="HACG01032306">
    <property type="protein sequence ID" value="CEK79171.1"/>
    <property type="molecule type" value="Transcribed_RNA"/>
</dbReference>
<feature type="compositionally biased region" description="Basic and acidic residues" evidence="6">
    <location>
        <begin position="268"/>
        <end position="278"/>
    </location>
</feature>
<accession>A0A0B7AGJ7</accession>
<feature type="compositionally biased region" description="Low complexity" evidence="6">
    <location>
        <begin position="650"/>
        <end position="664"/>
    </location>
</feature>
<reference evidence="8" key="1">
    <citation type="submission" date="2014-12" db="EMBL/GenBank/DDBJ databases">
        <title>Insight into the proteome of Arion vulgaris.</title>
        <authorList>
            <person name="Aradska J."/>
            <person name="Bulat T."/>
            <person name="Smidak R."/>
            <person name="Sarate P."/>
            <person name="Gangsoo J."/>
            <person name="Sialana F."/>
            <person name="Bilban M."/>
            <person name="Lubec G."/>
        </authorList>
    </citation>
    <scope>NUCLEOTIDE SEQUENCE</scope>
    <source>
        <tissue evidence="8">Skin</tissue>
    </source>
</reference>
<dbReference type="InterPro" id="IPR025995">
    <property type="entry name" value="Tudor-knot"/>
</dbReference>
<dbReference type="AlphaFoldDB" id="A0A0B7AGJ7"/>
<keyword evidence="2" id="KW-0805">Transcription regulation</keyword>
<dbReference type="InterPro" id="IPR001606">
    <property type="entry name" value="ARID_dom"/>
</dbReference>
<dbReference type="SUPFAM" id="SSF46774">
    <property type="entry name" value="ARID-like"/>
    <property type="match status" value="1"/>
</dbReference>
<feature type="compositionally biased region" description="Polar residues" evidence="6">
    <location>
        <begin position="666"/>
        <end position="678"/>
    </location>
</feature>
<dbReference type="PANTHER" id="PTHR13964">
    <property type="entry name" value="RBP-RELATED"/>
    <property type="match status" value="1"/>
</dbReference>
<evidence type="ECO:0000256" key="4">
    <source>
        <dbReference type="ARBA" id="ARBA00023163"/>
    </source>
</evidence>
<dbReference type="GO" id="GO:0005634">
    <property type="term" value="C:nucleus"/>
    <property type="evidence" value="ECO:0007669"/>
    <property type="project" value="TreeGrafter"/>
</dbReference>
<dbReference type="SUPFAM" id="SSF54160">
    <property type="entry name" value="Chromo domain-like"/>
    <property type="match status" value="1"/>
</dbReference>
<feature type="compositionally biased region" description="Low complexity" evidence="6">
    <location>
        <begin position="307"/>
        <end position="320"/>
    </location>
</feature>
<feature type="domain" description="ARID" evidence="7">
    <location>
        <begin position="149"/>
        <end position="241"/>
    </location>
</feature>
<dbReference type="SMART" id="SM00298">
    <property type="entry name" value="CHROMO"/>
    <property type="match status" value="1"/>
</dbReference>
<dbReference type="Gene3D" id="2.30.30.140">
    <property type="match status" value="2"/>
</dbReference>
<sequence>DDESDDEEEEFEEESPRRAMYLGRHQELVGKLMLVDSPSRKGFAIPALVVLPDANSLNEVKNRDQILVRSFKDSKFMTVTRKGMKEFSRAVAIKNDDKTLRIAFEKALLYYDTKELPVGWNKDEMLGSDIEDDGDDNVEDEYVSEDEPFEEKDRFVAQLYKFMDERGTPINKGPCIGNKDLNLYRLYKVVKNLGGYNKVTKEMKWPIVYSKMGLTSVHLSPAHQIKTAYKKYLDAFETFYRKLGSTMGTMSRPGRARQSGGRSILSFRAREKMTKPAEKIIQVTPVKDVSESAKQKQQISPDKTEESSSIASVPSSSDADVVVRRTPRRDTVTQSLKEDSKDKKDETEKAKKEESPKSKKEEKKDEISLPKNKKEETPGKVKKEETPTGSKTKRDDLMKGKKEDDSLIKDERKSTRKVKVEDEKSVKTLKKEQDDESKEDLKPEIAVVPPIDSPKKRVTRRKIVVVDVKKECEVKEEIEEKKEPVKKPIIKELKAIEKKEETPKIIERRDSQTSEKKEPIMKMIEKKEKPSEKKVKPVEEKKPKREKKGKEDGEEEVSDDSKTSSVSVPSEVGLELDPEITEYPIGSRLRVKYGRGKNQKIYIAKIIDHGKDGVHRTYLVHYAGWNTRYDEWIRPDRVVAVLERPEGDVARTPPSRSPSAPGSGKDSLSPSLTDTPKMSGSGGKPGQMFRRPKLIDATIRATRSSSSDIPITRKRMTRRHSFLQILLAPDLQKVT</sequence>
<feature type="region of interest" description="Disordered" evidence="6">
    <location>
        <begin position="247"/>
        <end position="445"/>
    </location>
</feature>
<dbReference type="InterPro" id="IPR000953">
    <property type="entry name" value="Chromo/chromo_shadow_dom"/>
</dbReference>
<keyword evidence="5" id="KW-0539">Nucleus</keyword>
<dbReference type="SMART" id="SM00501">
    <property type="entry name" value="BRIGHT"/>
    <property type="match status" value="1"/>
</dbReference>
<keyword evidence="3" id="KW-0238">DNA-binding</keyword>
<evidence type="ECO:0000313" key="8">
    <source>
        <dbReference type="EMBL" id="CEK79171.1"/>
    </source>
</evidence>
<name>A0A0B7AGJ7_9EUPU</name>
<dbReference type="Pfam" id="PF08169">
    <property type="entry name" value="RBB1NT"/>
    <property type="match status" value="1"/>
</dbReference>
<dbReference type="PANTHER" id="PTHR13964:SF27">
    <property type="entry name" value="HAT-TRICK, ISOFORM D"/>
    <property type="match status" value="1"/>
</dbReference>
<dbReference type="InterPro" id="IPR036431">
    <property type="entry name" value="ARID_dom_sf"/>
</dbReference>
<protein>
    <recommendedName>
        <fullName evidence="7">ARID domain-containing protein</fullName>
    </recommendedName>
</protein>
<dbReference type="InterPro" id="IPR051232">
    <property type="entry name" value="ARID/SWI1_ChromRemod"/>
</dbReference>
<evidence type="ECO:0000259" key="7">
    <source>
        <dbReference type="PROSITE" id="PS51011"/>
    </source>
</evidence>
<feature type="compositionally biased region" description="Basic and acidic residues" evidence="6">
    <location>
        <begin position="328"/>
        <end position="443"/>
    </location>
</feature>
<feature type="region of interest" description="Disordered" evidence="6">
    <location>
        <begin position="644"/>
        <end position="691"/>
    </location>
</feature>
<keyword evidence="1" id="KW-0156">Chromatin regulator</keyword>
<evidence type="ECO:0000256" key="2">
    <source>
        <dbReference type="ARBA" id="ARBA00023015"/>
    </source>
</evidence>
<evidence type="ECO:0000256" key="3">
    <source>
        <dbReference type="ARBA" id="ARBA00023125"/>
    </source>
</evidence>
<dbReference type="GO" id="GO:0006357">
    <property type="term" value="P:regulation of transcription by RNA polymerase II"/>
    <property type="evidence" value="ECO:0007669"/>
    <property type="project" value="TreeGrafter"/>
</dbReference>
<dbReference type="InterPro" id="IPR012603">
    <property type="entry name" value="ARID4A/B_PWWP"/>
</dbReference>
<keyword evidence="4" id="KW-0804">Transcription</keyword>
<dbReference type="Pfam" id="PF11717">
    <property type="entry name" value="Tudor-knot"/>
    <property type="match status" value="1"/>
</dbReference>
<gene>
    <name evidence="8" type="primary">ORF113957</name>
</gene>
<feature type="compositionally biased region" description="Basic and acidic residues" evidence="6">
    <location>
        <begin position="500"/>
        <end position="551"/>
    </location>
</feature>
<organism evidence="8">
    <name type="scientific">Arion vulgaris</name>
    <dbReference type="NCBI Taxonomy" id="1028688"/>
    <lineage>
        <taxon>Eukaryota</taxon>
        <taxon>Metazoa</taxon>
        <taxon>Spiralia</taxon>
        <taxon>Lophotrochozoa</taxon>
        <taxon>Mollusca</taxon>
        <taxon>Gastropoda</taxon>
        <taxon>Heterobranchia</taxon>
        <taxon>Euthyneura</taxon>
        <taxon>Panpulmonata</taxon>
        <taxon>Eupulmonata</taxon>
        <taxon>Stylommatophora</taxon>
        <taxon>Helicina</taxon>
        <taxon>Arionoidea</taxon>
        <taxon>Arionidae</taxon>
        <taxon>Arion</taxon>
    </lineage>
</organism>
<proteinExistence type="predicted"/>
<evidence type="ECO:0000256" key="5">
    <source>
        <dbReference type="ARBA" id="ARBA00023242"/>
    </source>
</evidence>
<dbReference type="Pfam" id="PF01388">
    <property type="entry name" value="ARID"/>
    <property type="match status" value="1"/>
</dbReference>
<dbReference type="GO" id="GO:0000976">
    <property type="term" value="F:transcription cis-regulatory region binding"/>
    <property type="evidence" value="ECO:0007669"/>
    <property type="project" value="TreeGrafter"/>
</dbReference>
<feature type="compositionally biased region" description="Low complexity" evidence="6">
    <location>
        <begin position="563"/>
        <end position="572"/>
    </location>
</feature>
<dbReference type="SMART" id="SM01014">
    <property type="entry name" value="ARID"/>
    <property type="match status" value="1"/>
</dbReference>
<dbReference type="Gene3D" id="1.10.150.60">
    <property type="entry name" value="ARID DNA-binding domain"/>
    <property type="match status" value="1"/>
</dbReference>
<dbReference type="GO" id="GO:0006325">
    <property type="term" value="P:chromatin organization"/>
    <property type="evidence" value="ECO:0007669"/>
    <property type="project" value="UniProtKB-KW"/>
</dbReference>
<dbReference type="PROSITE" id="PS51011">
    <property type="entry name" value="ARID"/>
    <property type="match status" value="1"/>
</dbReference>
<evidence type="ECO:0000256" key="1">
    <source>
        <dbReference type="ARBA" id="ARBA00022853"/>
    </source>
</evidence>
<feature type="non-terminal residue" evidence="8">
    <location>
        <position position="1"/>
    </location>
</feature>